<evidence type="ECO:0000256" key="6">
    <source>
        <dbReference type="ARBA" id="ARBA00022729"/>
    </source>
</evidence>
<dbReference type="GO" id="GO:0006826">
    <property type="term" value="P:iron ion transport"/>
    <property type="evidence" value="ECO:0007669"/>
    <property type="project" value="UniProtKB-KW"/>
</dbReference>
<dbReference type="Pfam" id="PF00593">
    <property type="entry name" value="TonB_dep_Rec_b-barrel"/>
    <property type="match status" value="1"/>
</dbReference>
<accession>A0A7W7ADV3</accession>
<evidence type="ECO:0000256" key="12">
    <source>
        <dbReference type="PROSITE-ProRule" id="PRU01360"/>
    </source>
</evidence>
<dbReference type="PANTHER" id="PTHR32552:SF81">
    <property type="entry name" value="TONB-DEPENDENT OUTER MEMBRANE RECEPTOR"/>
    <property type="match status" value="1"/>
</dbReference>
<evidence type="ECO:0000256" key="4">
    <source>
        <dbReference type="ARBA" id="ARBA00022496"/>
    </source>
</evidence>
<evidence type="ECO:0000256" key="5">
    <source>
        <dbReference type="ARBA" id="ARBA00022692"/>
    </source>
</evidence>
<evidence type="ECO:0000256" key="9">
    <source>
        <dbReference type="ARBA" id="ARBA00023077"/>
    </source>
</evidence>
<comment type="similarity">
    <text evidence="12 14">Belongs to the TonB-dependent receptor family.</text>
</comment>
<evidence type="ECO:0000256" key="15">
    <source>
        <dbReference type="SAM" id="SignalP"/>
    </source>
</evidence>
<feature type="domain" description="TonB-dependent receptor-like beta-barrel" evidence="16">
    <location>
        <begin position="302"/>
        <end position="783"/>
    </location>
</feature>
<organism evidence="18 19">
    <name type="scientific">Novosphingobium taihuense</name>
    <dbReference type="NCBI Taxonomy" id="260085"/>
    <lineage>
        <taxon>Bacteria</taxon>
        <taxon>Pseudomonadati</taxon>
        <taxon>Pseudomonadota</taxon>
        <taxon>Alphaproteobacteria</taxon>
        <taxon>Sphingomonadales</taxon>
        <taxon>Sphingomonadaceae</taxon>
        <taxon>Novosphingobium</taxon>
    </lineage>
</organism>
<evidence type="ECO:0000259" key="16">
    <source>
        <dbReference type="Pfam" id="PF00593"/>
    </source>
</evidence>
<evidence type="ECO:0000259" key="17">
    <source>
        <dbReference type="Pfam" id="PF07715"/>
    </source>
</evidence>
<keyword evidence="9 14" id="KW-0798">TonB box</keyword>
<keyword evidence="6 15" id="KW-0732">Signal</keyword>
<feature type="signal peptide" evidence="15">
    <location>
        <begin position="1"/>
        <end position="27"/>
    </location>
</feature>
<keyword evidence="11 12" id="KW-0998">Cell outer membrane</keyword>
<reference evidence="18 19" key="1">
    <citation type="submission" date="2020-08" db="EMBL/GenBank/DDBJ databases">
        <title>Genomic Encyclopedia of Type Strains, Phase IV (KMG-IV): sequencing the most valuable type-strain genomes for metagenomic binning, comparative biology and taxonomic classification.</title>
        <authorList>
            <person name="Goeker M."/>
        </authorList>
    </citation>
    <scope>NUCLEOTIDE SEQUENCE [LARGE SCALE GENOMIC DNA]</scope>
    <source>
        <strain evidence="18 19">DSM 17507</strain>
    </source>
</reference>
<evidence type="ECO:0000256" key="3">
    <source>
        <dbReference type="ARBA" id="ARBA00022452"/>
    </source>
</evidence>
<evidence type="ECO:0000256" key="11">
    <source>
        <dbReference type="ARBA" id="ARBA00023237"/>
    </source>
</evidence>
<dbReference type="AlphaFoldDB" id="A0A7W7ADV3"/>
<dbReference type="PROSITE" id="PS52016">
    <property type="entry name" value="TONB_DEPENDENT_REC_3"/>
    <property type="match status" value="1"/>
</dbReference>
<keyword evidence="5 12" id="KW-0812">Transmembrane</keyword>
<dbReference type="InterPro" id="IPR039426">
    <property type="entry name" value="TonB-dep_rcpt-like"/>
</dbReference>
<evidence type="ECO:0000256" key="7">
    <source>
        <dbReference type="ARBA" id="ARBA00023004"/>
    </source>
</evidence>
<dbReference type="InterPro" id="IPR012910">
    <property type="entry name" value="Plug_dom"/>
</dbReference>
<dbReference type="Proteomes" id="UP000538566">
    <property type="component" value="Unassembled WGS sequence"/>
</dbReference>
<dbReference type="PANTHER" id="PTHR32552">
    <property type="entry name" value="FERRICHROME IRON RECEPTOR-RELATED"/>
    <property type="match status" value="1"/>
</dbReference>
<keyword evidence="18" id="KW-0675">Receptor</keyword>
<keyword evidence="4" id="KW-0410">Iron transport</keyword>
<name>A0A7W7ADV3_9SPHN</name>
<dbReference type="Pfam" id="PF07715">
    <property type="entry name" value="Plug"/>
    <property type="match status" value="1"/>
</dbReference>
<sequence length="820" mass="88331">MRVKFDRMLAVSLGAISMALVAEPAFANEEVNTSADPQASDTTLGEIVVTARKVGESAQSLPITISAFTSDELQSKVILSAADLQTVTPGLTISNNATGGVPVFAIRGTSTELGIDGGVALYFNDVPLISTVGMMYSFYDVSTVEILKGPQGTQFGTNTTGGTISVRTKRPTSEFEASLKAGYGNFNRREFEGMVNIPVNDVIGFRFAGNYVKRDGYVKNLDAAPGFPSSYQDENHYSLRGTMSIDTGPLKNDLIVDYYNRDEAPYVAVPVKFAPSLSGMSLPALGAKLGTYNTIHLGPNVTGRQPDLFGKASLYGIQNRTELEVSDNLSLRNVFGYRNDDTHTHEVPPGISVVTTDVQRQDKASQWTDDLTLRYENSDIGLKASVGGYYSFLRRTTGINANVLQGIFAGFAGFPVAPGSSITLGDVFPGLANYVVSVNNFETKEIRSKAIYANAEYELTDTLGVQGGFRYNWDTVNSNVTAGSNLANPNTPLGSLPIFGADFKPTQARPCDTSSLIGYPDFDPAYCSASRGAKFKAPSWLFGITNKFSDRVLGYAKISHGYLAGGTNFTLRDAGRTTFEPEKNTMIEVGVKADWELGDRPIRTNVALYHGRISNKQVFANANYPNGGTGFGVVNAAKETVYGLDFELRFSPVDRLTLDLNYNYIHAKFDEFIYPGLGGPAPDPSYVPPVDLSGATPAQTPKHQLNGSITYDWGLAEGQGSLSTTVSGYYTSSITQANRLGDFDRAAGGELNTLAGYFLANGSINWSNVMNSPVSLQIWGRNLFNKHYGTASQVQFATFGYGTVTFGPPRTFGATVSVAF</sequence>
<dbReference type="PROSITE" id="PS01156">
    <property type="entry name" value="TONB_DEPENDENT_REC_2"/>
    <property type="match status" value="1"/>
</dbReference>
<dbReference type="OrthoDB" id="7177879at2"/>
<evidence type="ECO:0000256" key="2">
    <source>
        <dbReference type="ARBA" id="ARBA00022448"/>
    </source>
</evidence>
<evidence type="ECO:0000256" key="1">
    <source>
        <dbReference type="ARBA" id="ARBA00004571"/>
    </source>
</evidence>
<protein>
    <submittedName>
        <fullName evidence="18">Outer membrane receptor protein involved in Fe transport</fullName>
    </submittedName>
</protein>
<dbReference type="InterPro" id="IPR036942">
    <property type="entry name" value="Beta-barrel_TonB_sf"/>
</dbReference>
<dbReference type="SUPFAM" id="SSF56935">
    <property type="entry name" value="Porins"/>
    <property type="match status" value="1"/>
</dbReference>
<keyword evidence="2 12" id="KW-0813">Transport</keyword>
<evidence type="ECO:0000256" key="8">
    <source>
        <dbReference type="ARBA" id="ARBA00023065"/>
    </source>
</evidence>
<evidence type="ECO:0000256" key="14">
    <source>
        <dbReference type="RuleBase" id="RU003357"/>
    </source>
</evidence>
<dbReference type="InterPro" id="IPR000531">
    <property type="entry name" value="Beta-barrel_TonB"/>
</dbReference>
<feature type="domain" description="TonB-dependent receptor plug" evidence="17">
    <location>
        <begin position="58"/>
        <end position="163"/>
    </location>
</feature>
<keyword evidence="19" id="KW-1185">Reference proteome</keyword>
<dbReference type="Gene3D" id="2.40.170.20">
    <property type="entry name" value="TonB-dependent receptor, beta-barrel domain"/>
    <property type="match status" value="1"/>
</dbReference>
<feature type="short sequence motif" description="TonB C-terminal box" evidence="13">
    <location>
        <begin position="803"/>
        <end position="820"/>
    </location>
</feature>
<comment type="subcellular location">
    <subcellularLocation>
        <location evidence="1 12">Cell outer membrane</location>
        <topology evidence="1 12">Multi-pass membrane protein</topology>
    </subcellularLocation>
</comment>
<dbReference type="RefSeq" id="WP_158637701.1">
    <property type="nucleotide sequence ID" value="NZ_JACHOA010000004.1"/>
</dbReference>
<evidence type="ECO:0000256" key="13">
    <source>
        <dbReference type="PROSITE-ProRule" id="PRU10144"/>
    </source>
</evidence>
<feature type="chain" id="PRO_5031296867" evidence="15">
    <location>
        <begin position="28"/>
        <end position="820"/>
    </location>
</feature>
<keyword evidence="8" id="KW-0406">Ion transport</keyword>
<proteinExistence type="inferred from homology"/>
<dbReference type="InterPro" id="IPR010917">
    <property type="entry name" value="TonB_rcpt_CS"/>
</dbReference>
<keyword evidence="3 12" id="KW-1134">Transmembrane beta strand</keyword>
<keyword evidence="7" id="KW-0408">Iron</keyword>
<evidence type="ECO:0000313" key="19">
    <source>
        <dbReference type="Proteomes" id="UP000538566"/>
    </source>
</evidence>
<dbReference type="GO" id="GO:0009279">
    <property type="term" value="C:cell outer membrane"/>
    <property type="evidence" value="ECO:0007669"/>
    <property type="project" value="UniProtKB-SubCell"/>
</dbReference>
<keyword evidence="10 12" id="KW-0472">Membrane</keyword>
<comment type="caution">
    <text evidence="18">The sequence shown here is derived from an EMBL/GenBank/DDBJ whole genome shotgun (WGS) entry which is preliminary data.</text>
</comment>
<evidence type="ECO:0000256" key="10">
    <source>
        <dbReference type="ARBA" id="ARBA00023136"/>
    </source>
</evidence>
<dbReference type="EMBL" id="JACHOA010000004">
    <property type="protein sequence ID" value="MBB4614307.1"/>
    <property type="molecule type" value="Genomic_DNA"/>
</dbReference>
<gene>
    <name evidence="18" type="ORF">GGR37_002593</name>
</gene>
<evidence type="ECO:0000313" key="18">
    <source>
        <dbReference type="EMBL" id="MBB4614307.1"/>
    </source>
</evidence>